<sequence>MRYLPAEDRVDCLRPRCSRDTGRSTLSRTESVAGTVPRTELKRGGSTLLLIIYLCVHQNNCSSLYSMCKQATKIVSNEMRQTHVNIFHPENTVPRASVTLQKMDLCP</sequence>
<dbReference type="Proteomes" id="UP000322234">
    <property type="component" value="Unassembled WGS sequence"/>
</dbReference>
<reference evidence="1" key="1">
    <citation type="submission" date="2019-10" db="EMBL/GenBank/DDBJ databases">
        <title>The sequence and de novo assembly of the wild yak genome.</title>
        <authorList>
            <person name="Liu Y."/>
        </authorList>
    </citation>
    <scope>NUCLEOTIDE SEQUENCE [LARGE SCALE GENOMIC DNA]</scope>
    <source>
        <strain evidence="1">WY2019</strain>
    </source>
</reference>
<dbReference type="AlphaFoldDB" id="A0A6B0RGJ9"/>
<name>A0A6B0RGJ9_9CETA</name>
<gene>
    <name evidence="1" type="ORF">E5288_WYG017098</name>
</gene>
<protein>
    <submittedName>
        <fullName evidence="1">Uncharacterized protein</fullName>
    </submittedName>
</protein>
<comment type="caution">
    <text evidence="1">The sequence shown here is derived from an EMBL/GenBank/DDBJ whole genome shotgun (WGS) entry which is preliminary data.</text>
</comment>
<accession>A0A6B0RGJ9</accession>
<proteinExistence type="predicted"/>
<evidence type="ECO:0000313" key="1">
    <source>
        <dbReference type="EMBL" id="MXQ88101.1"/>
    </source>
</evidence>
<keyword evidence="2" id="KW-1185">Reference proteome</keyword>
<evidence type="ECO:0000313" key="2">
    <source>
        <dbReference type="Proteomes" id="UP000322234"/>
    </source>
</evidence>
<dbReference type="EMBL" id="VBQZ03000044">
    <property type="protein sequence ID" value="MXQ88101.1"/>
    <property type="molecule type" value="Genomic_DNA"/>
</dbReference>
<organism evidence="1 2">
    <name type="scientific">Bos mutus</name>
    <name type="common">wild yak</name>
    <dbReference type="NCBI Taxonomy" id="72004"/>
    <lineage>
        <taxon>Eukaryota</taxon>
        <taxon>Metazoa</taxon>
        <taxon>Chordata</taxon>
        <taxon>Craniata</taxon>
        <taxon>Vertebrata</taxon>
        <taxon>Euteleostomi</taxon>
        <taxon>Mammalia</taxon>
        <taxon>Eutheria</taxon>
        <taxon>Laurasiatheria</taxon>
        <taxon>Artiodactyla</taxon>
        <taxon>Ruminantia</taxon>
        <taxon>Pecora</taxon>
        <taxon>Bovidae</taxon>
        <taxon>Bovinae</taxon>
        <taxon>Bos</taxon>
    </lineage>
</organism>